<sequence length="32" mass="3750">MIIEEFPHNCAGKTEVLLYHLPRLKAKKLNEN</sequence>
<dbReference type="AlphaFoldDB" id="A0A380Z1T9"/>
<name>A0A380Z1T9_AVIPA</name>
<evidence type="ECO:0000313" key="2">
    <source>
        <dbReference type="EMBL" id="SUV40665.1"/>
    </source>
</evidence>
<protein>
    <submittedName>
        <fullName evidence="2">Uncharacterized protein</fullName>
    </submittedName>
</protein>
<evidence type="ECO:0000313" key="1">
    <source>
        <dbReference type="EMBL" id="STO70501.1"/>
    </source>
</evidence>
<evidence type="ECO:0000313" key="4">
    <source>
        <dbReference type="Proteomes" id="UP000254620"/>
    </source>
</evidence>
<dbReference type="Proteomes" id="UP000254465">
    <property type="component" value="Unassembled WGS sequence"/>
</dbReference>
<organism evidence="2 4">
    <name type="scientific">Avibacterium paragallinarum</name>
    <name type="common">Haemophilus gallinarum</name>
    <dbReference type="NCBI Taxonomy" id="728"/>
    <lineage>
        <taxon>Bacteria</taxon>
        <taxon>Pseudomonadati</taxon>
        <taxon>Pseudomonadota</taxon>
        <taxon>Gammaproteobacteria</taxon>
        <taxon>Pasteurellales</taxon>
        <taxon>Pasteurellaceae</taxon>
        <taxon>Avibacterium</taxon>
    </lineage>
</organism>
<evidence type="ECO:0000313" key="3">
    <source>
        <dbReference type="Proteomes" id="UP000254465"/>
    </source>
</evidence>
<reference evidence="3 4" key="1">
    <citation type="submission" date="2018-06" db="EMBL/GenBank/DDBJ databases">
        <authorList>
            <consortium name="Pathogen Informatics"/>
            <person name="Doyle S."/>
        </authorList>
    </citation>
    <scope>NUCLEOTIDE SEQUENCE [LARGE SCALE GENOMIC DNA]</scope>
    <source>
        <strain evidence="2 4">NCTC10926</strain>
        <strain evidence="1 3">NCTC11296</strain>
    </source>
</reference>
<dbReference type="Proteomes" id="UP000254620">
    <property type="component" value="Unassembled WGS sequence"/>
</dbReference>
<accession>A0A380Z1T9</accession>
<dbReference type="EMBL" id="UGHK01000001">
    <property type="protein sequence ID" value="STO70501.1"/>
    <property type="molecule type" value="Genomic_DNA"/>
</dbReference>
<proteinExistence type="predicted"/>
<gene>
    <name evidence="2" type="ORF">NCTC10926_02717</name>
    <name evidence="1" type="ORF">NCTC11296_00400</name>
</gene>
<dbReference type="EMBL" id="UFSW01000002">
    <property type="protein sequence ID" value="SUV40665.1"/>
    <property type="molecule type" value="Genomic_DNA"/>
</dbReference>